<protein>
    <recommendedName>
        <fullName evidence="3">DUF4352 domain-containing protein</fullName>
    </recommendedName>
</protein>
<gene>
    <name evidence="1" type="ORF">A4R26_16455</name>
</gene>
<comment type="caution">
    <text evidence="1">The sequence shown here is derived from an EMBL/GenBank/DDBJ whole genome shotgun (WGS) entry which is preliminary data.</text>
</comment>
<dbReference type="RefSeq" id="WP_081163626.1">
    <property type="nucleotide sequence ID" value="NZ_LWBP01000089.1"/>
</dbReference>
<evidence type="ECO:0000313" key="1">
    <source>
        <dbReference type="EMBL" id="OQP64635.1"/>
    </source>
</evidence>
<name>A0A1V9G1W4_9BACT</name>
<evidence type="ECO:0000313" key="2">
    <source>
        <dbReference type="Proteomes" id="UP000192276"/>
    </source>
</evidence>
<sequence length="162" mass="18219">MKKATFIIVFVFQTINLLAQTSCDDLKKENEYLKKALSITTPVKTVSGPNVDFNLIKCEGDSKQQKLTVVFTVLNHDANKYFFMDKADAIDVEANQYHTTSTLIGSRSVSNTIYTETPVKASIEFSKILPSVKMLKLVSIPYALGNQVNLAFEFRDIPVTWK</sequence>
<dbReference type="Proteomes" id="UP000192276">
    <property type="component" value="Unassembled WGS sequence"/>
</dbReference>
<reference evidence="2" key="1">
    <citation type="submission" date="2016-04" db="EMBL/GenBank/DDBJ databases">
        <authorList>
            <person name="Chen L."/>
            <person name="Zhuang W."/>
            <person name="Wang G."/>
        </authorList>
    </citation>
    <scope>NUCLEOTIDE SEQUENCE [LARGE SCALE GENOMIC DNA]</scope>
    <source>
        <strain evidence="2">208</strain>
    </source>
</reference>
<organism evidence="1 2">
    <name type="scientific">Niastella populi</name>
    <dbReference type="NCBI Taxonomy" id="550983"/>
    <lineage>
        <taxon>Bacteria</taxon>
        <taxon>Pseudomonadati</taxon>
        <taxon>Bacteroidota</taxon>
        <taxon>Chitinophagia</taxon>
        <taxon>Chitinophagales</taxon>
        <taxon>Chitinophagaceae</taxon>
        <taxon>Niastella</taxon>
    </lineage>
</organism>
<keyword evidence="2" id="KW-1185">Reference proteome</keyword>
<evidence type="ECO:0008006" key="3">
    <source>
        <dbReference type="Google" id="ProtNLM"/>
    </source>
</evidence>
<dbReference type="AlphaFoldDB" id="A0A1V9G1W4"/>
<dbReference type="EMBL" id="LWBP01000089">
    <property type="protein sequence ID" value="OQP64635.1"/>
    <property type="molecule type" value="Genomic_DNA"/>
</dbReference>
<accession>A0A1V9G1W4</accession>
<dbReference type="OrthoDB" id="673149at2"/>
<proteinExistence type="predicted"/>